<keyword evidence="1" id="KW-0378">Hydrolase</keyword>
<dbReference type="AlphaFoldDB" id="A0A1C3VGW8"/>
<dbReference type="GO" id="GO:0051118">
    <property type="term" value="F:glucan endo-1,3-alpha-glucosidase activity"/>
    <property type="evidence" value="ECO:0007669"/>
    <property type="project" value="InterPro"/>
</dbReference>
<dbReference type="RefSeq" id="WP_091956200.1">
    <property type="nucleotide sequence ID" value="NZ_FMAI01000004.1"/>
</dbReference>
<dbReference type="Gene3D" id="3.20.20.80">
    <property type="entry name" value="Glycosidases"/>
    <property type="match status" value="1"/>
</dbReference>
<reference evidence="2" key="1">
    <citation type="submission" date="2016-08" db="EMBL/GenBank/DDBJ databases">
        <authorList>
            <person name="Varghese N."/>
            <person name="Submissions Spin"/>
        </authorList>
    </citation>
    <scope>NUCLEOTIDE SEQUENCE [LARGE SCALE GENOMIC DNA]</scope>
    <source>
        <strain evidence="2">ERR11</strain>
    </source>
</reference>
<proteinExistence type="predicted"/>
<evidence type="ECO:0000313" key="1">
    <source>
        <dbReference type="EMBL" id="SCB26875.1"/>
    </source>
</evidence>
<dbReference type="EMBL" id="FMAI01000004">
    <property type="protein sequence ID" value="SCB26875.1"/>
    <property type="molecule type" value="Genomic_DNA"/>
</dbReference>
<name>A0A1C3VGW8_9BRAD</name>
<dbReference type="InterPro" id="IPR005197">
    <property type="entry name" value="Glyco_hydro_71"/>
</dbReference>
<gene>
    <name evidence="1" type="ORF">GA0061098_1004201</name>
</gene>
<dbReference type="Pfam" id="PF03659">
    <property type="entry name" value="Glyco_hydro_71"/>
    <property type="match status" value="1"/>
</dbReference>
<accession>A0A1C3VGW8</accession>
<organism evidence="1 2">
    <name type="scientific">Bradyrhizobium shewense</name>
    <dbReference type="NCBI Taxonomy" id="1761772"/>
    <lineage>
        <taxon>Bacteria</taxon>
        <taxon>Pseudomonadati</taxon>
        <taxon>Pseudomonadota</taxon>
        <taxon>Alphaproteobacteria</taxon>
        <taxon>Hyphomicrobiales</taxon>
        <taxon>Nitrobacteraceae</taxon>
        <taxon>Bradyrhizobium</taxon>
    </lineage>
</organism>
<keyword evidence="2" id="KW-1185">Reference proteome</keyword>
<dbReference type="CDD" id="cd11577">
    <property type="entry name" value="GH71"/>
    <property type="match status" value="1"/>
</dbReference>
<sequence>MKNRISFSPAPYRHSILSLWTVVVVLLSLNWGAAGQHQTGSRKPLVLAHYMVCCSHLGHDATIEQLKNEMDEAQDRGIDGFVLNIGAWSAEPYYKKITERMYQAADQTRRQFKLALSLDGLPLEDSIDAIRLATVHRSQLLTDDRIFVSSFGGSAQWAVSVKEGARAQGIDIFFVPYLFYPLADRSALLGQPSRDTYVASKVLNDMPSLDGYFYFGAARSPDDLAKAFLTITRTVKGAQKFTMLGISPYYKGFGPRNSRVFESNGFQGMKEQWISAIRAAPEAVELVTWNDWAEATYLAPFGSASDQNVLNYHWGPLLSHSGFLDASRHFIEWFKSGIEPIIVRDQLFYFYRLHPRDSDGLINLRTGSLGKPYGWQALNDRIFFTAFLTRPTQILVSTKDREEAFEMQAGVSDFSVPMNLGSIQVQMIQNERVVATKLLEFEISSLAITGNFNYFSGNVTPLIADSSRPKDSEK</sequence>
<dbReference type="Proteomes" id="UP000199184">
    <property type="component" value="Unassembled WGS sequence"/>
</dbReference>
<protein>
    <submittedName>
        <fullName evidence="1">Glycosyl hydrolase family 71</fullName>
    </submittedName>
</protein>
<evidence type="ECO:0000313" key="2">
    <source>
        <dbReference type="Proteomes" id="UP000199184"/>
    </source>
</evidence>